<dbReference type="InterPro" id="IPR027383">
    <property type="entry name" value="Znf_put"/>
</dbReference>
<organism evidence="2 3">
    <name type="scientific">Imperialibacter roseus</name>
    <dbReference type="NCBI Taxonomy" id="1324217"/>
    <lineage>
        <taxon>Bacteria</taxon>
        <taxon>Pseudomonadati</taxon>
        <taxon>Bacteroidota</taxon>
        <taxon>Cytophagia</taxon>
        <taxon>Cytophagales</taxon>
        <taxon>Flammeovirgaceae</taxon>
        <taxon>Imperialibacter</taxon>
    </lineage>
</organism>
<dbReference type="InterPro" id="IPR041916">
    <property type="entry name" value="Anti_sigma_zinc_sf"/>
</dbReference>
<evidence type="ECO:0000313" key="3">
    <source>
        <dbReference type="Proteomes" id="UP001302349"/>
    </source>
</evidence>
<evidence type="ECO:0000313" key="2">
    <source>
        <dbReference type="EMBL" id="WOK06325.1"/>
    </source>
</evidence>
<dbReference type="Gene3D" id="1.10.10.1320">
    <property type="entry name" value="Anti-sigma factor, zinc-finger domain"/>
    <property type="match status" value="1"/>
</dbReference>
<feature type="domain" description="Putative zinc-finger" evidence="1">
    <location>
        <begin position="6"/>
        <end position="39"/>
    </location>
</feature>
<dbReference type="InterPro" id="IPR016024">
    <property type="entry name" value="ARM-type_fold"/>
</dbReference>
<reference evidence="2 3" key="1">
    <citation type="journal article" date="2023" name="Microbiol. Resour. Announc.">
        <title>Complete Genome Sequence of Imperialibacter roseus strain P4T.</title>
        <authorList>
            <person name="Tizabi D.R."/>
            <person name="Bachvaroff T."/>
            <person name="Hill R.T."/>
        </authorList>
    </citation>
    <scope>NUCLEOTIDE SEQUENCE [LARGE SCALE GENOMIC DNA]</scope>
    <source>
        <strain evidence="2 3">P4T</strain>
    </source>
</reference>
<keyword evidence="3" id="KW-1185">Reference proteome</keyword>
<proteinExistence type="predicted"/>
<name>A0ABZ0IQR4_9BACT</name>
<dbReference type="InterPro" id="IPR011989">
    <property type="entry name" value="ARM-like"/>
</dbReference>
<dbReference type="Proteomes" id="UP001302349">
    <property type="component" value="Chromosome"/>
</dbReference>
<evidence type="ECO:0000259" key="1">
    <source>
        <dbReference type="Pfam" id="PF13490"/>
    </source>
</evidence>
<sequence length="265" mass="29831">MQKTNRHIEELLPEYIGGMLSKNQEEAVKLHLDECASCRQAYEQELQLEQAFSLVKPAQPGQKLKKDVFAMIEEEKKGLHSSPKARQVFFFSWQAMSRVAAAVMLLAVGYWWGNKDDAPVADNNQVAEMKEEISEIKEMLMLANLKAQYPSERIQAVSQVESYNKVDPKLIEALVTTLNTDASPNVRLAAANALQKFATVNSTVRAELVRSLEFQTEPIVQISLINMMVELEEKSAVNKLKSLIDNTETLPEVRKQAQLGIEVLI</sequence>
<accession>A0ABZ0IQR4</accession>
<dbReference type="EMBL" id="CP136051">
    <property type="protein sequence ID" value="WOK06325.1"/>
    <property type="molecule type" value="Genomic_DNA"/>
</dbReference>
<dbReference type="Pfam" id="PF13490">
    <property type="entry name" value="zf-HC2"/>
    <property type="match status" value="1"/>
</dbReference>
<dbReference type="Gene3D" id="1.25.10.10">
    <property type="entry name" value="Leucine-rich Repeat Variant"/>
    <property type="match status" value="1"/>
</dbReference>
<gene>
    <name evidence="2" type="ORF">RT717_24940</name>
</gene>
<dbReference type="SUPFAM" id="SSF48371">
    <property type="entry name" value="ARM repeat"/>
    <property type="match status" value="1"/>
</dbReference>
<dbReference type="RefSeq" id="WP_317489051.1">
    <property type="nucleotide sequence ID" value="NZ_CP136051.1"/>
</dbReference>
<protein>
    <submittedName>
        <fullName evidence="2">HEAT repeat domain-containing protein</fullName>
    </submittedName>
</protein>